<keyword evidence="1" id="KW-0812">Transmembrane</keyword>
<gene>
    <name evidence="2" type="ORF">BRYFOR_06865</name>
</gene>
<evidence type="ECO:0000313" key="2">
    <source>
        <dbReference type="EMBL" id="EET61220.1"/>
    </source>
</evidence>
<sequence>METIGILSLSFLFSLNRFRKLILFYLAQKIKSFFHLFVHFAFILPTAQFLLFSFLHFYVIFITKTIFLRKFS</sequence>
<name>C6LE15_9FIRM</name>
<evidence type="ECO:0000313" key="3">
    <source>
        <dbReference type="Proteomes" id="UP000005561"/>
    </source>
</evidence>
<dbReference type="EMBL" id="ACCL02000007">
    <property type="protein sequence ID" value="EET61220.1"/>
    <property type="molecule type" value="Genomic_DNA"/>
</dbReference>
<dbReference type="AlphaFoldDB" id="C6LE15"/>
<organism evidence="2 3">
    <name type="scientific">Marvinbryantia formatexigens DSM 14469</name>
    <dbReference type="NCBI Taxonomy" id="478749"/>
    <lineage>
        <taxon>Bacteria</taxon>
        <taxon>Bacillati</taxon>
        <taxon>Bacillota</taxon>
        <taxon>Clostridia</taxon>
        <taxon>Lachnospirales</taxon>
        <taxon>Lachnospiraceae</taxon>
        <taxon>Marvinbryantia</taxon>
    </lineage>
</organism>
<protein>
    <submittedName>
        <fullName evidence="2">Uncharacterized protein</fullName>
    </submittedName>
</protein>
<dbReference type="Proteomes" id="UP000005561">
    <property type="component" value="Unassembled WGS sequence"/>
</dbReference>
<evidence type="ECO:0000256" key="1">
    <source>
        <dbReference type="SAM" id="Phobius"/>
    </source>
</evidence>
<comment type="caution">
    <text evidence="2">The sequence shown here is derived from an EMBL/GenBank/DDBJ whole genome shotgun (WGS) entry which is preliminary data.</text>
</comment>
<keyword evidence="1" id="KW-1133">Transmembrane helix</keyword>
<keyword evidence="1" id="KW-0472">Membrane</keyword>
<accession>C6LE15</accession>
<reference evidence="2" key="1">
    <citation type="submission" date="2009-07" db="EMBL/GenBank/DDBJ databases">
        <authorList>
            <person name="Weinstock G."/>
            <person name="Sodergren E."/>
            <person name="Clifton S."/>
            <person name="Fulton L."/>
            <person name="Fulton B."/>
            <person name="Courtney L."/>
            <person name="Fronick C."/>
            <person name="Harrison M."/>
            <person name="Strong C."/>
            <person name="Farmer C."/>
            <person name="Delahaunty K."/>
            <person name="Markovic C."/>
            <person name="Hall O."/>
            <person name="Minx P."/>
            <person name="Tomlinson C."/>
            <person name="Mitreva M."/>
            <person name="Nelson J."/>
            <person name="Hou S."/>
            <person name="Wollam A."/>
            <person name="Pepin K.H."/>
            <person name="Johnson M."/>
            <person name="Bhonagiri V."/>
            <person name="Nash W.E."/>
            <person name="Warren W."/>
            <person name="Chinwalla A."/>
            <person name="Mardis E.R."/>
            <person name="Wilson R.K."/>
        </authorList>
    </citation>
    <scope>NUCLEOTIDE SEQUENCE [LARGE SCALE GENOMIC DNA]</scope>
    <source>
        <strain evidence="2">DSM 14469</strain>
    </source>
</reference>
<proteinExistence type="predicted"/>
<keyword evidence="3" id="KW-1185">Reference proteome</keyword>
<feature type="transmembrane region" description="Helical" evidence="1">
    <location>
        <begin position="36"/>
        <end position="61"/>
    </location>
</feature>